<dbReference type="PANTHER" id="PTHR31479">
    <property type="entry name" value="ALPHA/BETA-HYDROLASES SUPERFAMILY PROTEIN"/>
    <property type="match status" value="1"/>
</dbReference>
<dbReference type="InterPro" id="IPR029058">
    <property type="entry name" value="AB_hydrolase_fold"/>
</dbReference>
<dbReference type="RefSeq" id="XP_019097418.1">
    <property type="nucleotide sequence ID" value="XM_019241873.1"/>
</dbReference>
<evidence type="ECO:0000313" key="3">
    <source>
        <dbReference type="Proteomes" id="UP000694864"/>
    </source>
</evidence>
<proteinExistence type="predicted"/>
<keyword evidence="3" id="KW-1185">Reference proteome</keyword>
<evidence type="ECO:0000256" key="1">
    <source>
        <dbReference type="ARBA" id="ARBA00022801"/>
    </source>
</evidence>
<dbReference type="PANTHER" id="PTHR31479:SF14">
    <property type="entry name" value="GB|AAD29063.1"/>
    <property type="match status" value="1"/>
</dbReference>
<name>A0ABM1REI0_CAMSA</name>
<feature type="domain" description="Fungal lipase-type" evidence="2">
    <location>
        <begin position="114"/>
        <end position="196"/>
    </location>
</feature>
<dbReference type="Gene3D" id="3.40.50.1820">
    <property type="entry name" value="alpha/beta hydrolase"/>
    <property type="match status" value="1"/>
</dbReference>
<organism evidence="3 4">
    <name type="scientific">Camelina sativa</name>
    <name type="common">False flax</name>
    <name type="synonym">Myagrum sativum</name>
    <dbReference type="NCBI Taxonomy" id="90675"/>
    <lineage>
        <taxon>Eukaryota</taxon>
        <taxon>Viridiplantae</taxon>
        <taxon>Streptophyta</taxon>
        <taxon>Embryophyta</taxon>
        <taxon>Tracheophyta</taxon>
        <taxon>Spermatophyta</taxon>
        <taxon>Magnoliopsida</taxon>
        <taxon>eudicotyledons</taxon>
        <taxon>Gunneridae</taxon>
        <taxon>Pentapetalae</taxon>
        <taxon>rosids</taxon>
        <taxon>malvids</taxon>
        <taxon>Brassicales</taxon>
        <taxon>Brassicaceae</taxon>
        <taxon>Camelineae</taxon>
        <taxon>Camelina</taxon>
    </lineage>
</organism>
<evidence type="ECO:0000313" key="4">
    <source>
        <dbReference type="RefSeq" id="XP_019097418.1"/>
    </source>
</evidence>
<gene>
    <name evidence="4" type="primary">LOC104770803</name>
</gene>
<dbReference type="Pfam" id="PF01764">
    <property type="entry name" value="Lipase_3"/>
    <property type="match status" value="1"/>
</dbReference>
<reference evidence="3" key="1">
    <citation type="journal article" date="2014" name="Nat. Commun.">
        <title>The emerging biofuel crop Camelina sativa retains a highly undifferentiated hexaploid genome structure.</title>
        <authorList>
            <person name="Kagale S."/>
            <person name="Koh C."/>
            <person name="Nixon J."/>
            <person name="Bollina V."/>
            <person name="Clarke W.E."/>
            <person name="Tuteja R."/>
            <person name="Spillane C."/>
            <person name="Robinson S.J."/>
            <person name="Links M.G."/>
            <person name="Clarke C."/>
            <person name="Higgins E.E."/>
            <person name="Huebert T."/>
            <person name="Sharpe A.G."/>
            <person name="Parkin I.A."/>
        </authorList>
    </citation>
    <scope>NUCLEOTIDE SEQUENCE [LARGE SCALE GENOMIC DNA]</scope>
    <source>
        <strain evidence="3">cv. DH55</strain>
    </source>
</reference>
<keyword evidence="1" id="KW-0378">Hydrolase</keyword>
<accession>A0ABM1REI0</accession>
<dbReference type="GeneID" id="104770803"/>
<evidence type="ECO:0000259" key="2">
    <source>
        <dbReference type="Pfam" id="PF01764"/>
    </source>
</evidence>
<sequence length="377" mass="42482">MGIGSLTSSDTSDFNTYGPSHLKSPDWTNPHYQTGVLSSLVNGVYTLERDRRLKQKKRYRLGLRKCPEPQADPWWEFFNFELMKQLTDDDSSIYGAVFEYKSYSVCQNNPHVKVPQYVMAFRDTVLNSKTLICDFGLVLQCMLNTLHRGGRPKHAFEEIRHMVDKHSDSVIWLAGHSSGAALALIAGKTMMRSGCFLESHIFNPPFSSIPIEQIPGGSLFKHVFQTAKSVVKGTIGAIVNLPQVNFKSSNREDKSKAASWIHHLYVNPKDPICSGYMHYLERRSAFSRIGADGIEKLAASISYASELVGKFIGSSPSDLSKEPLYVLPSADMTVNNSKPTKCTPAHALHQWWERDPAVRENWESCCIRSYRLKQLTL</sequence>
<protein>
    <submittedName>
        <fullName evidence="4">GDSL esterase/lipase At4g10955-like</fullName>
    </submittedName>
</protein>
<dbReference type="InterPro" id="IPR002921">
    <property type="entry name" value="Fungal_lipase-type"/>
</dbReference>
<reference evidence="4" key="2">
    <citation type="submission" date="2025-08" db="UniProtKB">
        <authorList>
            <consortium name="RefSeq"/>
        </authorList>
    </citation>
    <scope>IDENTIFICATION</scope>
    <source>
        <tissue evidence="4">Leaf</tissue>
    </source>
</reference>
<dbReference type="SUPFAM" id="SSF53474">
    <property type="entry name" value="alpha/beta-Hydrolases"/>
    <property type="match status" value="1"/>
</dbReference>
<dbReference type="Proteomes" id="UP000694864">
    <property type="component" value="Chromosome 20"/>
</dbReference>